<dbReference type="Pfam" id="PF13306">
    <property type="entry name" value="LRR_5"/>
    <property type="match status" value="2"/>
</dbReference>
<dbReference type="PANTHER" id="PTHR45661">
    <property type="entry name" value="SURFACE ANTIGEN"/>
    <property type="match status" value="1"/>
</dbReference>
<dbReference type="InterPro" id="IPR053139">
    <property type="entry name" value="Surface_bspA-like"/>
</dbReference>
<reference evidence="2" key="1">
    <citation type="journal article" date="2023" name="Commun. Biol.">
        <title>Genome analysis of Parmales, the sister group of diatoms, reveals the evolutionary specialization of diatoms from phago-mixotrophs to photoautotrophs.</title>
        <authorList>
            <person name="Ban H."/>
            <person name="Sato S."/>
            <person name="Yoshikawa S."/>
            <person name="Yamada K."/>
            <person name="Nakamura Y."/>
            <person name="Ichinomiya M."/>
            <person name="Sato N."/>
            <person name="Blanc-Mathieu R."/>
            <person name="Endo H."/>
            <person name="Kuwata A."/>
            <person name="Ogata H."/>
        </authorList>
    </citation>
    <scope>NUCLEOTIDE SEQUENCE [LARGE SCALE GENOMIC DNA]</scope>
    <source>
        <strain evidence="2">NIES 3700</strain>
    </source>
</reference>
<dbReference type="AlphaFoldDB" id="A0A9W7FC88"/>
<dbReference type="PANTHER" id="PTHR45661:SF3">
    <property type="entry name" value="IG-LIKE DOMAIN-CONTAINING PROTEIN"/>
    <property type="match status" value="1"/>
</dbReference>
<name>A0A9W7FC88_9STRA</name>
<dbReference type="InterPro" id="IPR026906">
    <property type="entry name" value="LRR_5"/>
</dbReference>
<evidence type="ECO:0000313" key="2">
    <source>
        <dbReference type="Proteomes" id="UP001165122"/>
    </source>
</evidence>
<dbReference type="OrthoDB" id="10264456at2759"/>
<organism evidence="1 2">
    <name type="scientific">Triparma laevis f. longispina</name>
    <dbReference type="NCBI Taxonomy" id="1714387"/>
    <lineage>
        <taxon>Eukaryota</taxon>
        <taxon>Sar</taxon>
        <taxon>Stramenopiles</taxon>
        <taxon>Ochrophyta</taxon>
        <taxon>Bolidophyceae</taxon>
        <taxon>Parmales</taxon>
        <taxon>Triparmaceae</taxon>
        <taxon>Triparma</taxon>
    </lineage>
</organism>
<dbReference type="SUPFAM" id="SSF52058">
    <property type="entry name" value="L domain-like"/>
    <property type="match status" value="1"/>
</dbReference>
<protein>
    <submittedName>
        <fullName evidence="1">Uncharacterized protein</fullName>
    </submittedName>
</protein>
<gene>
    <name evidence="1" type="ORF">TrLO_g6845</name>
</gene>
<dbReference type="InterPro" id="IPR032675">
    <property type="entry name" value="LRR_dom_sf"/>
</dbReference>
<dbReference type="Proteomes" id="UP001165122">
    <property type="component" value="Unassembled WGS sequence"/>
</dbReference>
<accession>A0A9W7FC88</accession>
<evidence type="ECO:0000313" key="1">
    <source>
        <dbReference type="EMBL" id="GMI09443.1"/>
    </source>
</evidence>
<proteinExistence type="predicted"/>
<comment type="caution">
    <text evidence="1">The sequence shown here is derived from an EMBL/GenBank/DDBJ whole genome shotgun (WGS) entry which is preliminary data.</text>
</comment>
<keyword evidence="2" id="KW-1185">Reference proteome</keyword>
<dbReference type="EMBL" id="BRXW01000137">
    <property type="protein sequence ID" value="GMI09443.1"/>
    <property type="molecule type" value="Genomic_DNA"/>
</dbReference>
<dbReference type="Gene3D" id="3.80.10.10">
    <property type="entry name" value="Ribonuclease Inhibitor"/>
    <property type="match status" value="2"/>
</dbReference>
<sequence length="448" mass="50492">MMTPEFRRHLLTYIPLDVLLTTMMISKEFEETTREYITRRVESGEMIFHRGVDIVFDPLDCSQEEATEFVIATKERNKLVTQVVFLQNVPQIGDYACLLAVHLVFTDIPEGVESIGHRAFSNCSSLTTISFPTTLTSIGDYAFERCSNLKNVDLLHTNLQELGQGTFAYCPELKTMMIPDSLQTLGFFAFRNCSKLVPSDIIVRDNAIDTTSEVVAHLRSQTSLNALLSGNNFVNTDDFRRLIVPYLQCDTLMAIRLASKPWSRVVDEFIGDGVESSAMIVNGGEDSQGIFEDFKERRKLITRVVFLLNITHIGENACFFAANLIVVDIPEGIESTGGRAFFRCDGLTTMFFPTTLKHICEQAFTGCYSLENVDLLDTNLREIGYQAFEACSELKSMMIPDYSLQTLGRHVFHRCSKLVPSNIEVDFEYNDTTSEVIAHLRSLQSPTT</sequence>